<gene>
    <name evidence="3" type="primary">LOC114487791</name>
</gene>
<dbReference type="Proteomes" id="UP000248484">
    <property type="component" value="Chromosome 14"/>
</dbReference>
<proteinExistence type="predicted"/>
<dbReference type="InParanoid" id="A0A455C734"/>
<dbReference type="KEGG" id="pcad:114487791"/>
<dbReference type="RefSeq" id="XP_028355688.1">
    <property type="nucleotide sequence ID" value="XM_028499887.2"/>
</dbReference>
<feature type="compositionally biased region" description="Basic and acidic residues" evidence="1">
    <location>
        <begin position="294"/>
        <end position="305"/>
    </location>
</feature>
<dbReference type="GeneID" id="114487791"/>
<organism evidence="2 3">
    <name type="scientific">Physeter macrocephalus</name>
    <name type="common">Sperm whale</name>
    <name type="synonym">Physeter catodon</name>
    <dbReference type="NCBI Taxonomy" id="9755"/>
    <lineage>
        <taxon>Eukaryota</taxon>
        <taxon>Metazoa</taxon>
        <taxon>Chordata</taxon>
        <taxon>Craniata</taxon>
        <taxon>Vertebrata</taxon>
        <taxon>Euteleostomi</taxon>
        <taxon>Mammalia</taxon>
        <taxon>Eutheria</taxon>
        <taxon>Laurasiatheria</taxon>
        <taxon>Artiodactyla</taxon>
        <taxon>Whippomorpha</taxon>
        <taxon>Cetacea</taxon>
        <taxon>Odontoceti</taxon>
        <taxon>Physeteridae</taxon>
        <taxon>Physeter</taxon>
    </lineage>
</organism>
<accession>A0A455C734</accession>
<feature type="region of interest" description="Disordered" evidence="1">
    <location>
        <begin position="249"/>
        <end position="305"/>
    </location>
</feature>
<sequence length="305" mass="31969">MDRTSALPADTWTDSAPPRSPGPLGPAVSPRHPPPAAPEAPLTSLPTSVLCPSCLGARGPQPSPHSPGCDIPSGHCQGALLRPGDSQPHSSAPSPSGLFPARSLALPPARLRTSPDSQKPEGASGKSRWAATPSPHCISSIDGHLQGRVSPLSRTTSCCPPPLPLLSPILSRVSATGPLHGRFLLRERVLTPRDITCSLTLPSTRHSWGFSRPSDRLCLSCQTLLSLTKDRATSNRLSCIYAQGLVQSRCPQPSGDSGQDSIPLSLSAGTHLHQAGGVSSRESDQPGTSLTWKSENRAHKQEIAT</sequence>
<protein>
    <submittedName>
        <fullName evidence="3">Uncharacterized protein</fullName>
    </submittedName>
</protein>
<keyword evidence="2" id="KW-1185">Reference proteome</keyword>
<dbReference type="AlphaFoldDB" id="A0A455C734"/>
<evidence type="ECO:0000313" key="3">
    <source>
        <dbReference type="RefSeq" id="XP_028355688.1"/>
    </source>
</evidence>
<evidence type="ECO:0000313" key="2">
    <source>
        <dbReference type="Proteomes" id="UP000248484"/>
    </source>
</evidence>
<reference evidence="3" key="1">
    <citation type="submission" date="2025-08" db="UniProtKB">
        <authorList>
            <consortium name="RefSeq"/>
        </authorList>
    </citation>
    <scope>IDENTIFICATION</scope>
    <source>
        <tissue evidence="3">Muscle</tissue>
    </source>
</reference>
<feature type="compositionally biased region" description="Polar residues" evidence="1">
    <location>
        <begin position="249"/>
        <end position="268"/>
    </location>
</feature>
<name>A0A455C734_PHYMC</name>
<evidence type="ECO:0000256" key="1">
    <source>
        <dbReference type="SAM" id="MobiDB-lite"/>
    </source>
</evidence>
<feature type="region of interest" description="Disordered" evidence="1">
    <location>
        <begin position="1"/>
        <end position="133"/>
    </location>
</feature>